<dbReference type="EMBL" id="JASPKZ010002337">
    <property type="protein sequence ID" value="KAJ9595445.1"/>
    <property type="molecule type" value="Genomic_DNA"/>
</dbReference>
<reference evidence="9" key="1">
    <citation type="journal article" date="2023" name="IScience">
        <title>Live-bearing cockroach genome reveals convergent evolutionary mechanisms linked to viviparity in insects and beyond.</title>
        <authorList>
            <person name="Fouks B."/>
            <person name="Harrison M.C."/>
            <person name="Mikhailova A.A."/>
            <person name="Marchal E."/>
            <person name="English S."/>
            <person name="Carruthers M."/>
            <person name="Jennings E.C."/>
            <person name="Chiamaka E.L."/>
            <person name="Frigard R.A."/>
            <person name="Pippel M."/>
            <person name="Attardo G.M."/>
            <person name="Benoit J.B."/>
            <person name="Bornberg-Bauer E."/>
            <person name="Tobe S.S."/>
        </authorList>
    </citation>
    <scope>NUCLEOTIDE SEQUENCE</scope>
    <source>
        <strain evidence="9">Stay&amp;Tobe</strain>
    </source>
</reference>
<feature type="non-terminal residue" evidence="9">
    <location>
        <position position="1"/>
    </location>
</feature>
<name>A0AAD8AAC2_DIPPU</name>
<evidence type="ECO:0000313" key="9">
    <source>
        <dbReference type="EMBL" id="KAJ9595445.1"/>
    </source>
</evidence>
<dbReference type="InterPro" id="IPR029058">
    <property type="entry name" value="AB_hydrolase_fold"/>
</dbReference>
<keyword evidence="3" id="KW-0378">Hydrolase</keyword>
<evidence type="ECO:0000256" key="4">
    <source>
        <dbReference type="ARBA" id="ARBA00022963"/>
    </source>
</evidence>
<evidence type="ECO:0000256" key="7">
    <source>
        <dbReference type="PIRSR" id="PIRSR000862-1"/>
    </source>
</evidence>
<keyword evidence="10" id="KW-1185">Reference proteome</keyword>
<dbReference type="AlphaFoldDB" id="A0AAD8AAC2"/>
<dbReference type="Proteomes" id="UP001233999">
    <property type="component" value="Unassembled WGS sequence"/>
</dbReference>
<feature type="domain" description="Partial AB-hydrolase lipase" evidence="8">
    <location>
        <begin position="40"/>
        <end position="98"/>
    </location>
</feature>
<dbReference type="GO" id="GO:0016042">
    <property type="term" value="P:lipid catabolic process"/>
    <property type="evidence" value="ECO:0007669"/>
    <property type="project" value="UniProtKB-KW"/>
</dbReference>
<evidence type="ECO:0000256" key="2">
    <source>
        <dbReference type="ARBA" id="ARBA00022729"/>
    </source>
</evidence>
<reference evidence="9" key="2">
    <citation type="submission" date="2023-05" db="EMBL/GenBank/DDBJ databases">
        <authorList>
            <person name="Fouks B."/>
        </authorList>
    </citation>
    <scope>NUCLEOTIDE SEQUENCE</scope>
    <source>
        <strain evidence="9">Stay&amp;Tobe</strain>
        <tissue evidence="9">Testes</tissue>
    </source>
</reference>
<dbReference type="PIRSF" id="PIRSF000862">
    <property type="entry name" value="Steryl_ester_lip"/>
    <property type="match status" value="1"/>
</dbReference>
<comment type="similarity">
    <text evidence="1">Belongs to the AB hydrolase superfamily. Lipase family.</text>
</comment>
<sequence length="396" mass="45046">EFHVIKINMCSDILGFLVWISFMLNSMTAGDMVDTELKTPQLIRKYGYPAESHQVMTEDGYILTMHRIPDSPNSPAGTNKSVVFLQHGILATSSDWIVLGPNNSLAYILADEGYDVWMGNSRGNTYSRKHKTMSSSNDLFWNFSFHEFGVYDLAAEIDYVLNVTNQDALYFAADSLGNTDFFVLVCQRPEYNSKIKVMAAEAPFMLAQLLNFLGFRVLAPFERPMITLAQTLCSNSLTKFICEFLIQSFSGAFDNLFLSTIFCEYIYCFSHLDYLPTIISHFSGGISIKVLMHIIQNMKAGKFQSYDYGRNNPQKYNQIGLSPPEYNLSAITLPVALYYGENDRLVIPQEVYKLNGSLGNSILMHRIPRKTFSHFGFLYGIHVKPYVNDRIIELFK</sequence>
<feature type="active site" description="Charge relay system" evidence="7">
    <location>
        <position position="343"/>
    </location>
</feature>
<dbReference type="FunFam" id="3.40.50.1820:FF:000057">
    <property type="entry name" value="Lipase"/>
    <property type="match status" value="1"/>
</dbReference>
<dbReference type="GO" id="GO:0016788">
    <property type="term" value="F:hydrolase activity, acting on ester bonds"/>
    <property type="evidence" value="ECO:0007669"/>
    <property type="project" value="InterPro"/>
</dbReference>
<feature type="active site" description="Charge relay system" evidence="7">
    <location>
        <position position="374"/>
    </location>
</feature>
<keyword evidence="5" id="KW-0443">Lipid metabolism</keyword>
<keyword evidence="2" id="KW-0732">Signal</keyword>
<dbReference type="InterPro" id="IPR025483">
    <property type="entry name" value="Lipase_euk"/>
</dbReference>
<dbReference type="InterPro" id="IPR006693">
    <property type="entry name" value="AB_hydrolase_lipase"/>
</dbReference>
<proteinExistence type="inferred from homology"/>
<feature type="active site" description="Nucleophile" evidence="7">
    <location>
        <position position="175"/>
    </location>
</feature>
<keyword evidence="4" id="KW-0442">Lipid degradation</keyword>
<accession>A0AAD8AAC2</accession>
<dbReference type="PANTHER" id="PTHR11005">
    <property type="entry name" value="LYSOSOMAL ACID LIPASE-RELATED"/>
    <property type="match status" value="1"/>
</dbReference>
<keyword evidence="6" id="KW-0325">Glycoprotein</keyword>
<feature type="non-terminal residue" evidence="9">
    <location>
        <position position="396"/>
    </location>
</feature>
<protein>
    <recommendedName>
        <fullName evidence="8">Partial AB-hydrolase lipase domain-containing protein</fullName>
    </recommendedName>
</protein>
<comment type="caution">
    <text evidence="9">The sequence shown here is derived from an EMBL/GenBank/DDBJ whole genome shotgun (WGS) entry which is preliminary data.</text>
</comment>
<dbReference type="Pfam" id="PF04083">
    <property type="entry name" value="Abhydro_lipase"/>
    <property type="match status" value="1"/>
</dbReference>
<evidence type="ECO:0000256" key="3">
    <source>
        <dbReference type="ARBA" id="ARBA00022801"/>
    </source>
</evidence>
<evidence type="ECO:0000259" key="8">
    <source>
        <dbReference type="Pfam" id="PF04083"/>
    </source>
</evidence>
<organism evidence="9 10">
    <name type="scientific">Diploptera punctata</name>
    <name type="common">Pacific beetle cockroach</name>
    <dbReference type="NCBI Taxonomy" id="6984"/>
    <lineage>
        <taxon>Eukaryota</taxon>
        <taxon>Metazoa</taxon>
        <taxon>Ecdysozoa</taxon>
        <taxon>Arthropoda</taxon>
        <taxon>Hexapoda</taxon>
        <taxon>Insecta</taxon>
        <taxon>Pterygota</taxon>
        <taxon>Neoptera</taxon>
        <taxon>Polyneoptera</taxon>
        <taxon>Dictyoptera</taxon>
        <taxon>Blattodea</taxon>
        <taxon>Blaberoidea</taxon>
        <taxon>Blaberidae</taxon>
        <taxon>Diplopterinae</taxon>
        <taxon>Diploptera</taxon>
    </lineage>
</organism>
<evidence type="ECO:0000313" key="10">
    <source>
        <dbReference type="Proteomes" id="UP001233999"/>
    </source>
</evidence>
<evidence type="ECO:0000256" key="6">
    <source>
        <dbReference type="ARBA" id="ARBA00023180"/>
    </source>
</evidence>
<gene>
    <name evidence="9" type="ORF">L9F63_013356</name>
</gene>
<dbReference type="SUPFAM" id="SSF53474">
    <property type="entry name" value="alpha/beta-Hydrolases"/>
    <property type="match status" value="1"/>
</dbReference>
<dbReference type="Gene3D" id="3.40.50.1820">
    <property type="entry name" value="alpha/beta hydrolase"/>
    <property type="match status" value="1"/>
</dbReference>
<evidence type="ECO:0000256" key="1">
    <source>
        <dbReference type="ARBA" id="ARBA00010701"/>
    </source>
</evidence>
<evidence type="ECO:0000256" key="5">
    <source>
        <dbReference type="ARBA" id="ARBA00023098"/>
    </source>
</evidence>